<dbReference type="GO" id="GO:0007131">
    <property type="term" value="P:reciprocal meiotic recombination"/>
    <property type="evidence" value="ECO:0007669"/>
    <property type="project" value="InterPro"/>
</dbReference>
<evidence type="ECO:0000256" key="5">
    <source>
        <dbReference type="PIRNR" id="PIRNR026991"/>
    </source>
</evidence>
<dbReference type="Pfam" id="PF18517">
    <property type="entry name" value="LZ3wCH"/>
    <property type="match status" value="1"/>
</dbReference>
<comment type="function">
    <text evidence="5">Required for proper homologous chromosome pairing and efficient cross-over and intragenic recombination during meiosis.</text>
</comment>
<dbReference type="GO" id="GO:0005634">
    <property type="term" value="C:nucleus"/>
    <property type="evidence" value="ECO:0007669"/>
    <property type="project" value="UniProtKB-SubCell"/>
</dbReference>
<evidence type="ECO:0000256" key="3">
    <source>
        <dbReference type="ARBA" id="ARBA00023054"/>
    </source>
</evidence>
<feature type="coiled-coil region" evidence="6">
    <location>
        <begin position="77"/>
        <end position="167"/>
    </location>
</feature>
<sequence length="203" mass="23529">MPPKGTSEEEKKMKLLNYMLETGNIYNNSTIETASKATGISAMIIKNIVVSLADEGLVDSEKIGASTYYWIFKSKKSQQLIQQFQQLQDENKELTSQEKILQDSVAQLKQQKQKSEQTDILINQKKTLNKQLQQLQESLNNFQQYSYEQYEELKSAQETAKQQANLETDNIFALRRYLTTKFNMERSTANKQLGIDQQFDYVE</sequence>
<organism evidence="9">
    <name type="scientific">Hexamita inflata</name>
    <dbReference type="NCBI Taxonomy" id="28002"/>
    <lineage>
        <taxon>Eukaryota</taxon>
        <taxon>Metamonada</taxon>
        <taxon>Diplomonadida</taxon>
        <taxon>Hexamitidae</taxon>
        <taxon>Hexamitinae</taxon>
        <taxon>Hexamita</taxon>
    </lineage>
</organism>
<evidence type="ECO:0000259" key="8">
    <source>
        <dbReference type="Pfam" id="PF18517"/>
    </source>
</evidence>
<dbReference type="EMBL" id="CATOUU010000918">
    <property type="protein sequence ID" value="CAI9959423.1"/>
    <property type="molecule type" value="Genomic_DNA"/>
</dbReference>
<dbReference type="Pfam" id="PF03962">
    <property type="entry name" value="Mnd1"/>
    <property type="match status" value="1"/>
</dbReference>
<protein>
    <submittedName>
        <fullName evidence="9">Mnd1</fullName>
    </submittedName>
</protein>
<evidence type="ECO:0000256" key="4">
    <source>
        <dbReference type="ARBA" id="ARBA00023242"/>
    </source>
</evidence>
<dbReference type="Proteomes" id="UP001642409">
    <property type="component" value="Unassembled WGS sequence"/>
</dbReference>
<evidence type="ECO:0000313" key="10">
    <source>
        <dbReference type="EMBL" id="CAL6027951.1"/>
    </source>
</evidence>
<keyword evidence="3 6" id="KW-0175">Coiled coil</keyword>
<evidence type="ECO:0000256" key="1">
    <source>
        <dbReference type="ARBA" id="ARBA00004123"/>
    </source>
</evidence>
<feature type="domain" description="Leucine zipper with capping helix" evidence="8">
    <location>
        <begin position="148"/>
        <end position="202"/>
    </location>
</feature>
<evidence type="ECO:0000256" key="6">
    <source>
        <dbReference type="SAM" id="Coils"/>
    </source>
</evidence>
<dbReference type="PIRSF" id="PIRSF026991">
    <property type="entry name" value="Mnd1"/>
    <property type="match status" value="1"/>
</dbReference>
<dbReference type="AlphaFoldDB" id="A0AA86QJG1"/>
<reference evidence="10 11" key="2">
    <citation type="submission" date="2024-07" db="EMBL/GenBank/DDBJ databases">
        <authorList>
            <person name="Akdeniz Z."/>
        </authorList>
    </citation>
    <scope>NUCLEOTIDE SEQUENCE [LARGE SCALE GENOMIC DNA]</scope>
</reference>
<evidence type="ECO:0000256" key="2">
    <source>
        <dbReference type="ARBA" id="ARBA00005981"/>
    </source>
</evidence>
<evidence type="ECO:0000259" key="7">
    <source>
        <dbReference type="Pfam" id="PF03962"/>
    </source>
</evidence>
<comment type="subcellular location">
    <subcellularLocation>
        <location evidence="1 5">Nucleus</location>
    </subcellularLocation>
</comment>
<name>A0AA86QJG1_9EUKA</name>
<keyword evidence="11" id="KW-1185">Reference proteome</keyword>
<dbReference type="InterPro" id="IPR040661">
    <property type="entry name" value="LZ3wCH"/>
</dbReference>
<comment type="similarity">
    <text evidence="2 5">Belongs to the MND1 family.</text>
</comment>
<reference evidence="9" key="1">
    <citation type="submission" date="2023-06" db="EMBL/GenBank/DDBJ databases">
        <authorList>
            <person name="Kurt Z."/>
        </authorList>
    </citation>
    <scope>NUCLEOTIDE SEQUENCE</scope>
</reference>
<dbReference type="InterPro" id="IPR005647">
    <property type="entry name" value="Mnd1"/>
</dbReference>
<evidence type="ECO:0000313" key="11">
    <source>
        <dbReference type="Proteomes" id="UP001642409"/>
    </source>
</evidence>
<dbReference type="EMBL" id="CAXDID020000106">
    <property type="protein sequence ID" value="CAL6027951.1"/>
    <property type="molecule type" value="Genomic_DNA"/>
</dbReference>
<gene>
    <name evidence="10" type="ORF">HINF_LOCUS31570</name>
    <name evidence="9" type="ORF">HINF_LOCUS47068</name>
</gene>
<accession>A0AA86QJG1</accession>
<evidence type="ECO:0000313" key="9">
    <source>
        <dbReference type="EMBL" id="CAI9959423.1"/>
    </source>
</evidence>
<comment type="caution">
    <text evidence="9">The sequence shown here is derived from an EMBL/GenBank/DDBJ whole genome shotgun (WGS) entry which is preliminary data.</text>
</comment>
<dbReference type="GO" id="GO:0003690">
    <property type="term" value="F:double-stranded DNA binding"/>
    <property type="evidence" value="ECO:0007669"/>
    <property type="project" value="InterPro"/>
</dbReference>
<dbReference type="InterPro" id="IPR040453">
    <property type="entry name" value="Mnd1_HTH"/>
</dbReference>
<feature type="domain" description="Mnd1 HTH" evidence="7">
    <location>
        <begin position="15"/>
        <end position="73"/>
    </location>
</feature>
<keyword evidence="4 5" id="KW-0539">Nucleus</keyword>
<proteinExistence type="inferred from homology"/>